<dbReference type="InterPro" id="IPR036465">
    <property type="entry name" value="vWFA_dom_sf"/>
</dbReference>
<protein>
    <submittedName>
        <fullName evidence="3">von Willebrand factor type A</fullName>
    </submittedName>
</protein>
<dbReference type="CDD" id="cd00198">
    <property type="entry name" value="vWFA"/>
    <property type="match status" value="1"/>
</dbReference>
<dbReference type="AlphaFoldDB" id="F2IHR5"/>
<gene>
    <name evidence="3" type="ordered locus">Fluta_2864</name>
</gene>
<evidence type="ECO:0000259" key="2">
    <source>
        <dbReference type="SMART" id="SM00327"/>
    </source>
</evidence>
<dbReference type="SUPFAM" id="SSF53300">
    <property type="entry name" value="vWA-like"/>
    <property type="match status" value="1"/>
</dbReference>
<dbReference type="eggNOG" id="COG2304">
    <property type="taxonomic scope" value="Bacteria"/>
</dbReference>
<keyword evidence="4" id="KW-1185">Reference proteome</keyword>
<dbReference type="Proteomes" id="UP000007463">
    <property type="component" value="Chromosome"/>
</dbReference>
<dbReference type="Gene3D" id="3.40.50.410">
    <property type="entry name" value="von Willebrand factor, type A domain"/>
    <property type="match status" value="1"/>
</dbReference>
<dbReference type="SMART" id="SM00327">
    <property type="entry name" value="VWA"/>
    <property type="match status" value="1"/>
</dbReference>
<dbReference type="EMBL" id="CP002542">
    <property type="protein sequence ID" value="AEA44843.1"/>
    <property type="molecule type" value="Genomic_DNA"/>
</dbReference>
<dbReference type="InterPro" id="IPR002035">
    <property type="entry name" value="VWF_A"/>
</dbReference>
<dbReference type="HOGENOM" id="CLU_040423_0_0_10"/>
<reference evidence="3 4" key="1">
    <citation type="journal article" date="2011" name="Stand. Genomic Sci.">
        <title>Complete genome sequence of the gliding freshwater bacterium Fluviicola taffensis type strain (RW262).</title>
        <authorList>
            <person name="Woyke T."/>
            <person name="Chertkov O."/>
            <person name="Lapidus A."/>
            <person name="Nolan M."/>
            <person name="Lucas S."/>
            <person name="Del Rio T.G."/>
            <person name="Tice H."/>
            <person name="Cheng J.F."/>
            <person name="Tapia R."/>
            <person name="Han C."/>
            <person name="Goodwin L."/>
            <person name="Pitluck S."/>
            <person name="Liolios K."/>
            <person name="Pagani I."/>
            <person name="Ivanova N."/>
            <person name="Huntemann M."/>
            <person name="Mavromatis K."/>
            <person name="Mikhailova N."/>
            <person name="Pati A."/>
            <person name="Chen A."/>
            <person name="Palaniappan K."/>
            <person name="Land M."/>
            <person name="Hauser L."/>
            <person name="Brambilla E.M."/>
            <person name="Rohde M."/>
            <person name="Mwirichia R."/>
            <person name="Sikorski J."/>
            <person name="Tindall B.J."/>
            <person name="Goker M."/>
            <person name="Bristow J."/>
            <person name="Eisen J.A."/>
            <person name="Markowitz V."/>
            <person name="Hugenholtz P."/>
            <person name="Klenk H.P."/>
            <person name="Kyrpides N.C."/>
        </authorList>
    </citation>
    <scope>NUCLEOTIDE SEQUENCE [LARGE SCALE GENOMIC DNA]</scope>
    <source>
        <strain evidence="4">DSM 16823 / RW262 / RW262</strain>
    </source>
</reference>
<evidence type="ECO:0000313" key="3">
    <source>
        <dbReference type="EMBL" id="AEA44843.1"/>
    </source>
</evidence>
<dbReference type="STRING" id="755732.Fluta_2864"/>
<reference evidence="4" key="2">
    <citation type="submission" date="2011-02" db="EMBL/GenBank/DDBJ databases">
        <title>The complete genome of Fluviicola taffensis DSM 16823.</title>
        <authorList>
            <consortium name="US DOE Joint Genome Institute (JGI-PGF)"/>
            <person name="Lucas S."/>
            <person name="Copeland A."/>
            <person name="Lapidus A."/>
            <person name="Bruce D."/>
            <person name="Goodwin L."/>
            <person name="Pitluck S."/>
            <person name="Kyrpides N."/>
            <person name="Mavromatis K."/>
            <person name="Ivanova N."/>
            <person name="Mikhailova N."/>
            <person name="Pagani I."/>
            <person name="Chertkov O."/>
            <person name="Detter J.C."/>
            <person name="Han C."/>
            <person name="Tapia R."/>
            <person name="Land M."/>
            <person name="Hauser L."/>
            <person name="Markowitz V."/>
            <person name="Cheng J.-F."/>
            <person name="Hugenholtz P."/>
            <person name="Woyke T."/>
            <person name="Wu D."/>
            <person name="Tindall B."/>
            <person name="Pomrenke H.G."/>
            <person name="Brambilla E."/>
            <person name="Klenk H.-P."/>
            <person name="Eisen J.A."/>
        </authorList>
    </citation>
    <scope>NUCLEOTIDE SEQUENCE [LARGE SCALE GENOMIC DNA]</scope>
    <source>
        <strain evidence="4">DSM 16823 / RW262 / RW262</strain>
    </source>
</reference>
<sequence precursor="true">MKSILITIVSLIAGIHFSQAQPVHPTDELRKIQIAILFDTSGSMDGLIEQAKSTIWKIVNIASKMSDKGKAPQLEIALYDYGNDEIKTPNWIRKRTDLIADLDSISGQLFSLKTNGGTEYCAAVIESSINDLKWSNNPNDLRLVYIAGNEPFNQGPIDYKKILKIAADRDIIVNTIYCGAYDQGVREFWYDGALQTQGSYFNIESNDAIKHIDTPYDKEIITANDSLNKTYVGYGRDGYYRASKQAREDENAGSKGIAVMSDRAEAKSKSNYKNATWDLVDGLEEGNVKLDSIRPEDLPKELKGKTKEEQTKYIESKKADRIKYQAKIGELSKKREEYIAEEKKKINESDAKKDLGSAIIESLVATAQKIGFTVE</sequence>
<evidence type="ECO:0000256" key="1">
    <source>
        <dbReference type="SAM" id="SignalP"/>
    </source>
</evidence>
<keyword evidence="1" id="KW-0732">Signal</keyword>
<proteinExistence type="predicted"/>
<accession>F2IHR5</accession>
<feature type="signal peptide" evidence="1">
    <location>
        <begin position="1"/>
        <end position="20"/>
    </location>
</feature>
<dbReference type="KEGG" id="fte:Fluta_2864"/>
<evidence type="ECO:0000313" key="4">
    <source>
        <dbReference type="Proteomes" id="UP000007463"/>
    </source>
</evidence>
<name>F2IHR5_FLUTR</name>
<organism evidence="3 4">
    <name type="scientific">Fluviicola taffensis (strain DSM 16823 / NCIMB 13979 / RW262)</name>
    <dbReference type="NCBI Taxonomy" id="755732"/>
    <lineage>
        <taxon>Bacteria</taxon>
        <taxon>Pseudomonadati</taxon>
        <taxon>Bacteroidota</taxon>
        <taxon>Flavobacteriia</taxon>
        <taxon>Flavobacteriales</taxon>
        <taxon>Crocinitomicaceae</taxon>
        <taxon>Fluviicola</taxon>
    </lineage>
</organism>
<feature type="chain" id="PRO_5003278614" evidence="1">
    <location>
        <begin position="21"/>
        <end position="375"/>
    </location>
</feature>
<dbReference type="RefSeq" id="WP_013687612.1">
    <property type="nucleotide sequence ID" value="NC_015321.1"/>
</dbReference>
<feature type="domain" description="VWFA" evidence="2">
    <location>
        <begin position="31"/>
        <end position="217"/>
    </location>
</feature>
<dbReference type="OrthoDB" id="5827268at2"/>